<sequence length="139" mass="14653">MLEDFPATNITQGGVQKDVTTPLSKVPLQYLALIKDGCNCGNPPTFITPLDTKNLRAGQTFTKDLIAMYPSGITAINVVPPTGANVGAMVTVNGTTASVNITWTPAPAQHGHHLICYQAFGANRCPGPYLCDKIVVGNV</sequence>
<dbReference type="KEGG" id="lak:106158679"/>
<organism evidence="1 2">
    <name type="scientific">Lingula anatina</name>
    <name type="common">Brachiopod</name>
    <name type="synonym">Lingula unguis</name>
    <dbReference type="NCBI Taxonomy" id="7574"/>
    <lineage>
        <taxon>Eukaryota</taxon>
        <taxon>Metazoa</taxon>
        <taxon>Spiralia</taxon>
        <taxon>Lophotrochozoa</taxon>
        <taxon>Brachiopoda</taxon>
        <taxon>Linguliformea</taxon>
        <taxon>Lingulata</taxon>
        <taxon>Lingulida</taxon>
        <taxon>Linguloidea</taxon>
        <taxon>Lingulidae</taxon>
        <taxon>Lingula</taxon>
    </lineage>
</organism>
<evidence type="ECO:0000313" key="2">
    <source>
        <dbReference type="RefSeq" id="XP_013390213.1"/>
    </source>
</evidence>
<dbReference type="GeneID" id="106158679"/>
<dbReference type="OrthoDB" id="10063988at2759"/>
<dbReference type="InParanoid" id="A0A1S3HW18"/>
<reference evidence="2" key="1">
    <citation type="submission" date="2025-08" db="UniProtKB">
        <authorList>
            <consortium name="RefSeq"/>
        </authorList>
    </citation>
    <scope>IDENTIFICATION</scope>
    <source>
        <tissue evidence="2">Gonads</tissue>
    </source>
</reference>
<keyword evidence="1" id="KW-1185">Reference proteome</keyword>
<proteinExistence type="predicted"/>
<name>A0A1S3HW18_LINAN</name>
<dbReference type="AlphaFoldDB" id="A0A1S3HW18"/>
<protein>
    <submittedName>
        <fullName evidence="2">Uncharacterized protein LOC106158679</fullName>
    </submittedName>
</protein>
<dbReference type="RefSeq" id="XP_013390213.1">
    <property type="nucleotide sequence ID" value="XM_013534759.1"/>
</dbReference>
<gene>
    <name evidence="2" type="primary">LOC106158679</name>
</gene>
<evidence type="ECO:0000313" key="1">
    <source>
        <dbReference type="Proteomes" id="UP000085678"/>
    </source>
</evidence>
<accession>A0A1S3HW18</accession>
<dbReference type="Proteomes" id="UP000085678">
    <property type="component" value="Unplaced"/>
</dbReference>